<keyword evidence="2" id="KW-1185">Reference proteome</keyword>
<dbReference type="Proteomes" id="UP000011599">
    <property type="component" value="Unassembled WGS sequence"/>
</dbReference>
<protein>
    <submittedName>
        <fullName evidence="1">Uncharacterized protein</fullName>
    </submittedName>
</protein>
<dbReference type="eggNOG" id="arCOG06445">
    <property type="taxonomic scope" value="Archaea"/>
</dbReference>
<dbReference type="STRING" id="1114856.GCA_000383975_02947"/>
<dbReference type="EMBL" id="AOHW01000035">
    <property type="protein sequence ID" value="ELY39999.1"/>
    <property type="molecule type" value="Genomic_DNA"/>
</dbReference>
<dbReference type="AlphaFoldDB" id="L9VS80"/>
<accession>L9VS80</accession>
<gene>
    <name evidence="1" type="ORF">C496_12629</name>
</gene>
<sequence length="134" mass="14495">MTGGTNTGTTRLRCFDCGYEYGYLGSKPHPGRCPSCDSRCVSPAGELVVVDVKKWQNATGLSKIWVHTIDERDRRFRFEIAAAGSEGKVVAVIVGETAFDPAIDPSLRHLPPVVSEVVAHLGVSDLEPRRTSPA</sequence>
<organism evidence="1 2">
    <name type="scientific">Natronorubrum tibetense GA33</name>
    <dbReference type="NCBI Taxonomy" id="1114856"/>
    <lineage>
        <taxon>Archaea</taxon>
        <taxon>Methanobacteriati</taxon>
        <taxon>Methanobacteriota</taxon>
        <taxon>Stenosarchaea group</taxon>
        <taxon>Halobacteria</taxon>
        <taxon>Halobacteriales</taxon>
        <taxon>Natrialbaceae</taxon>
        <taxon>Natronorubrum</taxon>
    </lineage>
</organism>
<name>L9VS80_9EURY</name>
<reference evidence="1 2" key="1">
    <citation type="journal article" date="2014" name="PLoS Genet.">
        <title>Phylogenetically driven sequencing of extremely halophilic archaea reveals strategies for static and dynamic osmo-response.</title>
        <authorList>
            <person name="Becker E.A."/>
            <person name="Seitzer P.M."/>
            <person name="Tritt A."/>
            <person name="Larsen D."/>
            <person name="Krusor M."/>
            <person name="Yao A.I."/>
            <person name="Wu D."/>
            <person name="Madern D."/>
            <person name="Eisen J.A."/>
            <person name="Darling A.E."/>
            <person name="Facciotti M.T."/>
        </authorList>
    </citation>
    <scope>NUCLEOTIDE SEQUENCE [LARGE SCALE GENOMIC DNA]</scope>
    <source>
        <strain evidence="1 2">GA33</strain>
    </source>
</reference>
<evidence type="ECO:0000313" key="2">
    <source>
        <dbReference type="Proteomes" id="UP000011599"/>
    </source>
</evidence>
<evidence type="ECO:0000313" key="1">
    <source>
        <dbReference type="EMBL" id="ELY39999.1"/>
    </source>
</evidence>
<dbReference type="RefSeq" id="WP_006090397.1">
    <property type="nucleotide sequence ID" value="NZ_AOHW01000035.1"/>
</dbReference>
<dbReference type="OrthoDB" id="198243at2157"/>
<dbReference type="PATRIC" id="fig|1114856.3.peg.2632"/>
<comment type="caution">
    <text evidence="1">The sequence shown here is derived from an EMBL/GenBank/DDBJ whole genome shotgun (WGS) entry which is preliminary data.</text>
</comment>
<proteinExistence type="predicted"/>